<dbReference type="Proteomes" id="UP001148018">
    <property type="component" value="Unassembled WGS sequence"/>
</dbReference>
<protein>
    <submittedName>
        <fullName evidence="1">Uncharacterized protein</fullName>
    </submittedName>
</protein>
<reference evidence="1" key="1">
    <citation type="submission" date="2022-07" db="EMBL/GenBank/DDBJ databases">
        <title>Chromosome-level genome of Muraenolepis orangiensis.</title>
        <authorList>
            <person name="Kim J."/>
        </authorList>
    </citation>
    <scope>NUCLEOTIDE SEQUENCE</scope>
    <source>
        <strain evidence="1">KU_S4_2022</strain>
        <tissue evidence="1">Muscle</tissue>
    </source>
</reference>
<organism evidence="1 2">
    <name type="scientific">Muraenolepis orangiensis</name>
    <name type="common">Patagonian moray cod</name>
    <dbReference type="NCBI Taxonomy" id="630683"/>
    <lineage>
        <taxon>Eukaryota</taxon>
        <taxon>Metazoa</taxon>
        <taxon>Chordata</taxon>
        <taxon>Craniata</taxon>
        <taxon>Vertebrata</taxon>
        <taxon>Euteleostomi</taxon>
        <taxon>Actinopterygii</taxon>
        <taxon>Neopterygii</taxon>
        <taxon>Teleostei</taxon>
        <taxon>Neoteleostei</taxon>
        <taxon>Acanthomorphata</taxon>
        <taxon>Zeiogadaria</taxon>
        <taxon>Gadariae</taxon>
        <taxon>Gadiformes</taxon>
        <taxon>Muraenolepidoidei</taxon>
        <taxon>Muraenolepididae</taxon>
        <taxon>Muraenolepis</taxon>
    </lineage>
</organism>
<evidence type="ECO:0000313" key="1">
    <source>
        <dbReference type="EMBL" id="KAJ3612255.1"/>
    </source>
</evidence>
<dbReference type="AlphaFoldDB" id="A0A9Q0ERS5"/>
<dbReference type="EMBL" id="JANIIK010000036">
    <property type="protein sequence ID" value="KAJ3612255.1"/>
    <property type="molecule type" value="Genomic_DNA"/>
</dbReference>
<proteinExistence type="predicted"/>
<accession>A0A9Q0ERS5</accession>
<keyword evidence="2" id="KW-1185">Reference proteome</keyword>
<name>A0A9Q0ERS5_9TELE</name>
<gene>
    <name evidence="1" type="ORF">NHX12_020531</name>
</gene>
<comment type="caution">
    <text evidence="1">The sequence shown here is derived from an EMBL/GenBank/DDBJ whole genome shotgun (WGS) entry which is preliminary data.</text>
</comment>
<evidence type="ECO:0000313" key="2">
    <source>
        <dbReference type="Proteomes" id="UP001148018"/>
    </source>
</evidence>
<sequence>MDHENQKISFILHKRRRCDGPASSFIRGEGVTASSFIRGEGVTASSFMRGEGVTDRLHPFIRGEGVTASSFIRGEGVTACLVLNIYSPYSFHSDSESTHQKNTEER</sequence>